<dbReference type="AlphaFoldDB" id="A0A2U8I435"/>
<dbReference type="Proteomes" id="UP000261875">
    <property type="component" value="Chromosome"/>
</dbReference>
<sequence>MSITNTTNDLADHEVESTTNLSNLNMPNMSYLTRLTDDQLLQAVINELGNDNESEISNEIRPNITAQSALVTSAKALKHFKVVRLVLAHLFGAEITFPIADVVAGSHAGQEAKLLTLYCSTRSKTLVEKVLGCPANEVTPALVHHFFGRLAWIDESTLTGTSAQAQLEKYLFGINPFWDKEIQLGAGDYSELGGLLTPVPTDLRSWMIQFKRGERLYIAAEWLATVSAADLYDGFAQGEGKKDAAPLLVFTTAFDRLLAPLPHEYQDNLLVPALTKQISSVASWLSIEIYLSKMADASTIDLGEPVSLATRMLFYHKITQYVINPDNGTWLATDIERAQNAPGMQTLSLAISLRREHSTLKPEQALKIAALLLAPMIIQAGESQEVENAPNPLPLIDPLPKLNVLLAASSSTAPADQLFNLIGIDTLCQHNGTQRQLRKSARDTWQALMQTTQFTEFSAPLLKRIGWYGGEAKERTSPRVTQALVGKVIIEHFLGATVGTTRSIMQEFRDNQATEYTHAQMFDRLKASITLRNPGVSTATLDMLHYLLCREIAPELFILNVPDSLCYGRSLQSVALLHGIALLEAMTPGASHGAKFDDVVTLSAQLASSQDPSIQKLWVETQVYPALRYAQAHNAITPINDIHRATTEQITTAVNYLRDQQNQHANALNKLQSKAPDRRAIAEHQLTNAGVDQQYWSGDPRPHQEYLTRCHVLEATEETWDESKANFFTNWGAGPHERGGYIPHTPEAYPSLVDLMMMGDRYIEGVQDVPHAFDSAFTLFSQTITAAETDIIQRLLLELPASDRTLLATSTCELSRLKFADEQAYQGIFIRCQSGDHSHDFKQHNTATEAYFEIIPAAGVARKIEQSFDYGHHYIADQPDRAQ</sequence>
<dbReference type="EMBL" id="CP021659">
    <property type="protein sequence ID" value="AWK13869.1"/>
    <property type="molecule type" value="Genomic_DNA"/>
</dbReference>
<dbReference type="RefSeq" id="WP_119797263.1">
    <property type="nucleotide sequence ID" value="NZ_CP021659.1"/>
</dbReference>
<accession>A0A2U8I435</accession>
<reference evidence="1 2" key="1">
    <citation type="submission" date="2017-05" db="EMBL/GenBank/DDBJ databases">
        <title>Genome sequence of Candidatus Fukatsuia symbiotica and Candidatus Hamiltonella defensa from Acyrthosiphon pisum strain 5D.</title>
        <authorList>
            <person name="Patel V.A."/>
            <person name="Chevignon G."/>
            <person name="Russell J.A."/>
            <person name="Oliver K.M."/>
        </authorList>
    </citation>
    <scope>NUCLEOTIDE SEQUENCE [LARGE SCALE GENOMIC DNA]</scope>
    <source>
        <strain evidence="1 2">5D</strain>
    </source>
</reference>
<evidence type="ECO:0000313" key="1">
    <source>
        <dbReference type="EMBL" id="AWK13869.1"/>
    </source>
</evidence>
<organism evidence="1 2">
    <name type="scientific">Candidatus Fukatsuia symbiotica</name>
    <dbReference type="NCBI Taxonomy" id="1878942"/>
    <lineage>
        <taxon>Bacteria</taxon>
        <taxon>Pseudomonadati</taxon>
        <taxon>Pseudomonadota</taxon>
        <taxon>Gammaproteobacteria</taxon>
        <taxon>Enterobacterales</taxon>
        <taxon>Yersiniaceae</taxon>
        <taxon>Candidatus Fukatsuia</taxon>
    </lineage>
</organism>
<proteinExistence type="predicted"/>
<dbReference type="KEGG" id="fsm:CCS41_04290"/>
<dbReference type="OrthoDB" id="6756152at2"/>
<keyword evidence="2" id="KW-1185">Reference proteome</keyword>
<evidence type="ECO:0000313" key="2">
    <source>
        <dbReference type="Proteomes" id="UP000261875"/>
    </source>
</evidence>
<protein>
    <submittedName>
        <fullName evidence="1">Uncharacterized protein</fullName>
    </submittedName>
</protein>
<name>A0A2U8I435_9GAMM</name>
<gene>
    <name evidence="1" type="ORF">CCS41_04290</name>
</gene>